<dbReference type="AlphaFoldDB" id="A0A370GN96"/>
<dbReference type="Gene3D" id="3.40.50.1110">
    <property type="entry name" value="SGNH hydrolase"/>
    <property type="match status" value="1"/>
</dbReference>
<evidence type="ECO:0000313" key="3">
    <source>
        <dbReference type="Proteomes" id="UP000254720"/>
    </source>
</evidence>
<evidence type="ECO:0000313" key="2">
    <source>
        <dbReference type="EMBL" id="RDI43393.1"/>
    </source>
</evidence>
<comment type="caution">
    <text evidence="2">The sequence shown here is derived from an EMBL/GenBank/DDBJ whole genome shotgun (WGS) entry which is preliminary data.</text>
</comment>
<proteinExistence type="predicted"/>
<dbReference type="RefSeq" id="WP_114834423.1">
    <property type="nucleotide sequence ID" value="NZ_LR699114.1"/>
</dbReference>
<evidence type="ECO:0000256" key="1">
    <source>
        <dbReference type="ARBA" id="ARBA00022801"/>
    </source>
</evidence>
<organism evidence="2 3">
    <name type="scientific">Aquicella lusitana</name>
    <dbReference type="NCBI Taxonomy" id="254246"/>
    <lineage>
        <taxon>Bacteria</taxon>
        <taxon>Pseudomonadati</taxon>
        <taxon>Pseudomonadota</taxon>
        <taxon>Gammaproteobacteria</taxon>
        <taxon>Legionellales</taxon>
        <taxon>Coxiellaceae</taxon>
        <taxon>Aquicella</taxon>
    </lineage>
</organism>
<keyword evidence="1 2" id="KW-0378">Hydrolase</keyword>
<dbReference type="InterPro" id="IPR051058">
    <property type="entry name" value="GDSL_Est/Lipase"/>
</dbReference>
<accession>A0A370GN96</accession>
<reference evidence="2 3" key="1">
    <citation type="submission" date="2018-07" db="EMBL/GenBank/DDBJ databases">
        <title>Genomic Encyclopedia of Type Strains, Phase IV (KMG-IV): sequencing the most valuable type-strain genomes for metagenomic binning, comparative biology and taxonomic classification.</title>
        <authorList>
            <person name="Goeker M."/>
        </authorList>
    </citation>
    <scope>NUCLEOTIDE SEQUENCE [LARGE SCALE GENOMIC DNA]</scope>
    <source>
        <strain evidence="2 3">DSM 16500</strain>
    </source>
</reference>
<dbReference type="Pfam" id="PF00657">
    <property type="entry name" value="Lipase_GDSL"/>
    <property type="match status" value="1"/>
</dbReference>
<dbReference type="PANTHER" id="PTHR45648:SF22">
    <property type="entry name" value="GDSL LIPASE_ACYLHYDROLASE FAMILY PROTEIN (AFU_ORTHOLOGUE AFUA_4G14700)"/>
    <property type="match status" value="1"/>
</dbReference>
<dbReference type="OrthoDB" id="5659842at2"/>
<dbReference type="InterPro" id="IPR036514">
    <property type="entry name" value="SGNH_hydro_sf"/>
</dbReference>
<sequence length="400" mass="46059">MEPTPIFYIAMIGDSLTDRGTLNNRYLFGCIPMSLLSGLRGLSPGDSFTNGLPWSDHLIAALANEFSLKKISREKSMDAADLADAIITHDASIYPAVNNFYDLKNDKSADYNGQNFVRTYSEGGLTAYDYSWWPSKSISRFFSRLILSTLEKKRKELFAYDQSHHLSKKQKAHTLIIEWSGANDLITVNEKPSKPEVDRAIKARIKNLTELIKNGYRHFVLFNLPDLSLTPRYQNKEDPERENARACSYYFNNQLELACKNLKEQYPYCSIDIFDANKEFTNMYHHPEKYYLEKAKKNLAYTKSADFKILPNGTSPAKGYMFWDDVHPTADVHALLAYKFCELYRNKFNFLPPPPYGLHRAHAKLRQRSTSQSNLFSAQTQNKEDYSDNNAKLAKRIIKK</sequence>
<dbReference type="GO" id="GO:0016788">
    <property type="term" value="F:hydrolase activity, acting on ester bonds"/>
    <property type="evidence" value="ECO:0007669"/>
    <property type="project" value="InterPro"/>
</dbReference>
<name>A0A370GN96_9COXI</name>
<dbReference type="Proteomes" id="UP000254720">
    <property type="component" value="Unassembled WGS sequence"/>
</dbReference>
<dbReference type="CDD" id="cd01846">
    <property type="entry name" value="fatty_acyltransferase_like"/>
    <property type="match status" value="1"/>
</dbReference>
<protein>
    <submittedName>
        <fullName evidence="2">GDSL-like lipase/acylhydrolase family protein</fullName>
    </submittedName>
</protein>
<dbReference type="InterPro" id="IPR001087">
    <property type="entry name" value="GDSL"/>
</dbReference>
<dbReference type="PANTHER" id="PTHR45648">
    <property type="entry name" value="GDSL LIPASE/ACYLHYDROLASE FAMILY PROTEIN (AFU_ORTHOLOGUE AFUA_4G14700)"/>
    <property type="match status" value="1"/>
</dbReference>
<keyword evidence="3" id="KW-1185">Reference proteome</keyword>
<dbReference type="SUPFAM" id="SSF52266">
    <property type="entry name" value="SGNH hydrolase"/>
    <property type="match status" value="1"/>
</dbReference>
<gene>
    <name evidence="2" type="ORF">C8D86_11149</name>
</gene>
<dbReference type="EMBL" id="QQAX01000011">
    <property type="protein sequence ID" value="RDI43393.1"/>
    <property type="molecule type" value="Genomic_DNA"/>
</dbReference>